<dbReference type="AlphaFoldDB" id="M8C0G5"/>
<dbReference type="EnsemblPlants" id="EMT08678">
    <property type="protein sequence ID" value="EMT08678"/>
    <property type="gene ID" value="F775_24940"/>
</dbReference>
<reference evidence="1" key="1">
    <citation type="submission" date="2015-06" db="UniProtKB">
        <authorList>
            <consortium name="EnsemblPlants"/>
        </authorList>
    </citation>
    <scope>IDENTIFICATION</scope>
</reference>
<proteinExistence type="predicted"/>
<sequence length="100" mass="11134">MIREAKNVPNDFAEDDSYPISQDLLMDDDNFVKGLYDFNATHKVKCLKWKQTSVGARNGNTIPYSLLVLVCRLVFPQLFVSIGKGKAPEVSIPMKNAGEA</sequence>
<name>M8C0G5_AEGTA</name>
<accession>M8C0G5</accession>
<evidence type="ECO:0000313" key="1">
    <source>
        <dbReference type="EnsemblPlants" id="EMT08678"/>
    </source>
</evidence>
<protein>
    <submittedName>
        <fullName evidence="1">Uncharacterized protein</fullName>
    </submittedName>
</protein>
<organism evidence="1">
    <name type="scientific">Aegilops tauschii</name>
    <name type="common">Tausch's goatgrass</name>
    <name type="synonym">Aegilops squarrosa</name>
    <dbReference type="NCBI Taxonomy" id="37682"/>
    <lineage>
        <taxon>Eukaryota</taxon>
        <taxon>Viridiplantae</taxon>
        <taxon>Streptophyta</taxon>
        <taxon>Embryophyta</taxon>
        <taxon>Tracheophyta</taxon>
        <taxon>Spermatophyta</taxon>
        <taxon>Magnoliopsida</taxon>
        <taxon>Liliopsida</taxon>
        <taxon>Poales</taxon>
        <taxon>Poaceae</taxon>
        <taxon>BOP clade</taxon>
        <taxon>Pooideae</taxon>
        <taxon>Triticodae</taxon>
        <taxon>Triticeae</taxon>
        <taxon>Triticinae</taxon>
        <taxon>Aegilops</taxon>
    </lineage>
</organism>